<keyword evidence="5" id="KW-0472">Membrane</keyword>
<dbReference type="Gene3D" id="2.60.120.260">
    <property type="entry name" value="Galactose-binding domain-like"/>
    <property type="match status" value="1"/>
</dbReference>
<feature type="region of interest" description="Disordered" evidence="4">
    <location>
        <begin position="378"/>
        <end position="408"/>
    </location>
</feature>
<keyword evidence="5" id="KW-0812">Transmembrane</keyword>
<feature type="compositionally biased region" description="Pro residues" evidence="4">
    <location>
        <begin position="223"/>
        <end position="250"/>
    </location>
</feature>
<feature type="region of interest" description="Disordered" evidence="4">
    <location>
        <begin position="223"/>
        <end position="273"/>
    </location>
</feature>
<evidence type="ECO:0000256" key="5">
    <source>
        <dbReference type="SAM" id="Phobius"/>
    </source>
</evidence>
<evidence type="ECO:0000259" key="6">
    <source>
        <dbReference type="Pfam" id="PF17210"/>
    </source>
</evidence>
<evidence type="ECO:0000313" key="7">
    <source>
        <dbReference type="EMBL" id="VAW33110.1"/>
    </source>
</evidence>
<dbReference type="Gene3D" id="2.60.40.10">
    <property type="entry name" value="Immunoglobulins"/>
    <property type="match status" value="1"/>
</dbReference>
<feature type="compositionally biased region" description="Low complexity" evidence="4">
    <location>
        <begin position="251"/>
        <end position="264"/>
    </location>
</feature>
<feature type="domain" description="SD-repeat containing protein B" evidence="6">
    <location>
        <begin position="279"/>
        <end position="351"/>
    </location>
</feature>
<gene>
    <name evidence="7" type="ORF">MNBD_CHLOROFLEXI01-3039</name>
</gene>
<evidence type="ECO:0000256" key="4">
    <source>
        <dbReference type="SAM" id="MobiDB-lite"/>
    </source>
</evidence>
<evidence type="ECO:0000256" key="3">
    <source>
        <dbReference type="ARBA" id="ARBA00022729"/>
    </source>
</evidence>
<dbReference type="InterPro" id="IPR033764">
    <property type="entry name" value="Sdr_B"/>
</dbReference>
<keyword evidence="5" id="KW-1133">Transmembrane helix</keyword>
<accession>A0A3B0UW76</accession>
<protein>
    <recommendedName>
        <fullName evidence="6">SD-repeat containing protein B domain-containing protein</fullName>
    </recommendedName>
</protein>
<name>A0A3B0UW76_9ZZZZ</name>
<dbReference type="InterPro" id="IPR013783">
    <property type="entry name" value="Ig-like_fold"/>
</dbReference>
<proteinExistence type="predicted"/>
<dbReference type="EMBL" id="UOEU01000420">
    <property type="protein sequence ID" value="VAW33110.1"/>
    <property type="molecule type" value="Genomic_DNA"/>
</dbReference>
<keyword evidence="2" id="KW-0964">Secreted</keyword>
<keyword evidence="3" id="KW-0732">Signal</keyword>
<reference evidence="7" key="1">
    <citation type="submission" date="2018-06" db="EMBL/GenBank/DDBJ databases">
        <authorList>
            <person name="Zhirakovskaya E."/>
        </authorList>
    </citation>
    <scope>NUCLEOTIDE SEQUENCE</scope>
</reference>
<comment type="subcellular location">
    <subcellularLocation>
        <location evidence="1">Secreted</location>
    </subcellularLocation>
</comment>
<sequence length="441" mass="46736">MKIKISNLRFILLALMLLGLGGQTQRSLAQTNLLQNPGFELPYNSDGSANGWGRWFRVSTEDRFTDCTNGYHKEPSWSAETISAPLIQAGSASQHVGNSWDTWAAGVLQTVTVTPGSTYRFTVWARGRGSNENYPAPSETGLRMDIQVGIDPNGSGLWTDSDVQWSGLIQPHDQWQQVSVEVTATGDKVSVFTAGDYGLEGVNQCRAHLDTWFDSAELIEVGPPPTNTPVPQPTFPPPPPATNTPIPQPTAVPTETAVPTQAPTNTPEPPAGATICINAFADDNGNGQQDAAEGYMANVAFRLASSTQIVSQAVSSGTNDPVCFEGLEPGTYQVEQITSGRLEATTASNASVTVEAGQVAGVQFGSRIQVETGETITDQPDSVADISPPAPETDDSVERGAEETAVSDETSGLASYGGLILLVAAVILLGIILFVMLRRAM</sequence>
<feature type="transmembrane region" description="Helical" evidence="5">
    <location>
        <begin position="413"/>
        <end position="437"/>
    </location>
</feature>
<evidence type="ECO:0000256" key="2">
    <source>
        <dbReference type="ARBA" id="ARBA00022525"/>
    </source>
</evidence>
<dbReference type="GO" id="GO:0005576">
    <property type="term" value="C:extracellular region"/>
    <property type="evidence" value="ECO:0007669"/>
    <property type="project" value="UniProtKB-SubCell"/>
</dbReference>
<evidence type="ECO:0000256" key="1">
    <source>
        <dbReference type="ARBA" id="ARBA00004613"/>
    </source>
</evidence>
<dbReference type="SUPFAM" id="SSF117074">
    <property type="entry name" value="Hypothetical protein PA1324"/>
    <property type="match status" value="1"/>
</dbReference>
<organism evidence="7">
    <name type="scientific">hydrothermal vent metagenome</name>
    <dbReference type="NCBI Taxonomy" id="652676"/>
    <lineage>
        <taxon>unclassified sequences</taxon>
        <taxon>metagenomes</taxon>
        <taxon>ecological metagenomes</taxon>
    </lineage>
</organism>
<dbReference type="Pfam" id="PF17210">
    <property type="entry name" value="SdrD_B"/>
    <property type="match status" value="1"/>
</dbReference>
<dbReference type="AlphaFoldDB" id="A0A3B0UW76"/>